<dbReference type="EMBL" id="SKCS01000020">
    <property type="protein sequence ID" value="TNN20724.1"/>
    <property type="molecule type" value="Genomic_DNA"/>
</dbReference>
<evidence type="ECO:0000313" key="3">
    <source>
        <dbReference type="Proteomes" id="UP000311919"/>
    </source>
</evidence>
<evidence type="ECO:0000259" key="1">
    <source>
        <dbReference type="Pfam" id="PF25473"/>
    </source>
</evidence>
<feature type="domain" description="Matrix-remodeling-associated protein 7 helical" evidence="1">
    <location>
        <begin position="167"/>
        <end position="227"/>
    </location>
</feature>
<protein>
    <submittedName>
        <fullName evidence="2">Steroid dehydrogenase</fullName>
    </submittedName>
</protein>
<organism evidence="2 3">
    <name type="scientific">Schistosoma japonicum</name>
    <name type="common">Blood fluke</name>
    <dbReference type="NCBI Taxonomy" id="6182"/>
    <lineage>
        <taxon>Eukaryota</taxon>
        <taxon>Metazoa</taxon>
        <taxon>Spiralia</taxon>
        <taxon>Lophotrochozoa</taxon>
        <taxon>Platyhelminthes</taxon>
        <taxon>Trematoda</taxon>
        <taxon>Digenea</taxon>
        <taxon>Strigeidida</taxon>
        <taxon>Schistosomatoidea</taxon>
        <taxon>Schistosomatidae</taxon>
        <taxon>Schistosoma</taxon>
    </lineage>
</organism>
<sequence>MTQSCKDSLNKHPSFVNSPEEFEKLLAQCPFMSIIRSQAEKKTSVKRLVKNKSLNEQNISITNSLQKQLSVISSDKCEMMNQSEDNSCTYEVTTQDNKVVNIVDNHPKNLEKIEDHVEDTKTGAYEEITIKDKGINNSEHQTKTLACYFKSTNERNTNNVNYLNSLSSIKKLRLTKEFNSLSIGEQNEEQTVRQKQLDKLHELIQSDPGRYGQLSIENIHEQMEHYYL</sequence>
<gene>
    <name evidence="2" type="ORF">EWB00_003174</name>
</gene>
<dbReference type="STRING" id="6182.A0A4Z2DW05"/>
<dbReference type="OrthoDB" id="6259011at2759"/>
<evidence type="ECO:0000313" key="2">
    <source>
        <dbReference type="EMBL" id="TNN20724.1"/>
    </source>
</evidence>
<proteinExistence type="predicted"/>
<name>A0A4Z2DW05_SCHJA</name>
<comment type="caution">
    <text evidence="2">The sequence shown here is derived from an EMBL/GenBank/DDBJ whole genome shotgun (WGS) entry which is preliminary data.</text>
</comment>
<keyword evidence="3" id="KW-1185">Reference proteome</keyword>
<dbReference type="InterPro" id="IPR057534">
    <property type="entry name" value="MXRA7_helical"/>
</dbReference>
<dbReference type="Pfam" id="PF25473">
    <property type="entry name" value="MXRA7_helical"/>
    <property type="match status" value="1"/>
</dbReference>
<dbReference type="Proteomes" id="UP000311919">
    <property type="component" value="Unassembled WGS sequence"/>
</dbReference>
<reference evidence="2 3" key="1">
    <citation type="submission" date="2019-03" db="EMBL/GenBank/DDBJ databases">
        <title>An improved genome assembly of the fluke Schistosoma japonicum.</title>
        <authorList>
            <person name="Hu W."/>
            <person name="Luo F."/>
            <person name="Yin M."/>
            <person name="Mo X."/>
            <person name="Sun C."/>
            <person name="Wu Q."/>
            <person name="Zhu B."/>
            <person name="Xiang M."/>
            <person name="Wang J."/>
            <person name="Wang Y."/>
            <person name="Zhang T."/>
            <person name="Xu B."/>
            <person name="Zheng H."/>
            <person name="Feng Z."/>
        </authorList>
    </citation>
    <scope>NUCLEOTIDE SEQUENCE [LARGE SCALE GENOMIC DNA]</scope>
    <source>
        <strain evidence="2">HuSjv2</strain>
        <tissue evidence="2">Worms</tissue>
    </source>
</reference>
<accession>A0A4Z2DW05</accession>
<dbReference type="AlphaFoldDB" id="A0A4Z2DW05"/>